<dbReference type="InterPro" id="IPR031107">
    <property type="entry name" value="Small_HSP"/>
</dbReference>
<protein>
    <submittedName>
        <fullName evidence="5">Putative heat shock protein Hsp20</fullName>
    </submittedName>
</protein>
<evidence type="ECO:0000256" key="2">
    <source>
        <dbReference type="RuleBase" id="RU003616"/>
    </source>
</evidence>
<dbReference type="SUPFAM" id="SSF49764">
    <property type="entry name" value="HSP20-like chaperones"/>
    <property type="match status" value="1"/>
</dbReference>
<dbReference type="EMBL" id="CP005973">
    <property type="protein sequence ID" value="AJR06062.1"/>
    <property type="molecule type" value="Genomic_DNA"/>
</dbReference>
<evidence type="ECO:0000313" key="6">
    <source>
        <dbReference type="Proteomes" id="UP000032303"/>
    </source>
</evidence>
<keyword evidence="5" id="KW-0346">Stress response</keyword>
<feature type="domain" description="SHSP" evidence="4">
    <location>
        <begin position="92"/>
        <end position="205"/>
    </location>
</feature>
<dbReference type="HOGENOM" id="CLU_046737_12_0_6"/>
<evidence type="ECO:0000259" key="4">
    <source>
        <dbReference type="PROSITE" id="PS01031"/>
    </source>
</evidence>
<dbReference type="OrthoDB" id="9792695at2"/>
<dbReference type="InterPro" id="IPR008978">
    <property type="entry name" value="HSP20-like_chaperone"/>
</dbReference>
<accession>A0A0C5WIR5</accession>
<reference evidence="5 6" key="1">
    <citation type="submission" date="2013-05" db="EMBL/GenBank/DDBJ databases">
        <title>Complete genome sequence of the lipase-producing bacterium Photobacterium gaetbulicola Gung47.</title>
        <authorList>
            <person name="Kim Y.-O."/>
        </authorList>
    </citation>
    <scope>NUCLEOTIDE SEQUENCE [LARGE SCALE GENOMIC DNA]</scope>
    <source>
        <strain evidence="5 6">Gung47</strain>
    </source>
</reference>
<feature type="compositionally biased region" description="Polar residues" evidence="3">
    <location>
        <begin position="18"/>
        <end position="46"/>
    </location>
</feature>
<evidence type="ECO:0000256" key="3">
    <source>
        <dbReference type="SAM" id="MobiDB-lite"/>
    </source>
</evidence>
<gene>
    <name evidence="5" type="ORF">H744_1c1037</name>
</gene>
<proteinExistence type="inferred from homology"/>
<name>A0A0C5WIR5_9GAMM</name>
<dbReference type="Pfam" id="PF00011">
    <property type="entry name" value="HSP20"/>
    <property type="match status" value="1"/>
</dbReference>
<dbReference type="CDD" id="cd06464">
    <property type="entry name" value="ACD_sHsps-like"/>
    <property type="match status" value="1"/>
</dbReference>
<dbReference type="Proteomes" id="UP000032303">
    <property type="component" value="Chromosome 1"/>
</dbReference>
<evidence type="ECO:0000313" key="5">
    <source>
        <dbReference type="EMBL" id="AJR06062.1"/>
    </source>
</evidence>
<comment type="similarity">
    <text evidence="1 2">Belongs to the small heat shock protein (HSP20) family.</text>
</comment>
<dbReference type="Gene3D" id="2.60.40.790">
    <property type="match status" value="1"/>
</dbReference>
<evidence type="ECO:0000256" key="1">
    <source>
        <dbReference type="PROSITE-ProRule" id="PRU00285"/>
    </source>
</evidence>
<dbReference type="PROSITE" id="PS01031">
    <property type="entry name" value="SHSP"/>
    <property type="match status" value="1"/>
</dbReference>
<feature type="region of interest" description="Disordered" evidence="3">
    <location>
        <begin position="17"/>
        <end position="46"/>
    </location>
</feature>
<dbReference type="InterPro" id="IPR002068">
    <property type="entry name" value="A-crystallin/Hsp20_dom"/>
</dbReference>
<keyword evidence="6" id="KW-1185">Reference proteome</keyword>
<dbReference type="KEGG" id="pgb:H744_1c1037"/>
<dbReference type="STRING" id="658445.H744_1c1037"/>
<organism evidence="5 6">
    <name type="scientific">Photobacterium gaetbulicola Gung47</name>
    <dbReference type="NCBI Taxonomy" id="658445"/>
    <lineage>
        <taxon>Bacteria</taxon>
        <taxon>Pseudomonadati</taxon>
        <taxon>Pseudomonadota</taxon>
        <taxon>Gammaproteobacteria</taxon>
        <taxon>Vibrionales</taxon>
        <taxon>Vibrionaceae</taxon>
        <taxon>Photobacterium</taxon>
    </lineage>
</organism>
<dbReference type="PATRIC" id="fig|658445.3.peg.1120"/>
<dbReference type="AlphaFoldDB" id="A0A0C5WIR5"/>
<sequence>MNIEKLKPWNWFKHEESSTNQIPVSKSEASSDVSQGTTTITSPQQSAVGSLLQLHQEMDRLFDDVWHSFGMPGTSRLTRPNSLFEQSLVGGHSLDTIRAKLDVSGSEKEYEISVELPGLSEGDIQIELNTNTLVVKGQKQEEKETKGKQYYRVERNVGTFQRTLSLPDDADKEAISANMKNGLLIIKIPRKALPQDEVKRISISS</sequence>
<dbReference type="PANTHER" id="PTHR11527">
    <property type="entry name" value="HEAT-SHOCK PROTEIN 20 FAMILY MEMBER"/>
    <property type="match status" value="1"/>
</dbReference>